<feature type="transmembrane region" description="Helical" evidence="8">
    <location>
        <begin position="285"/>
        <end position="303"/>
    </location>
</feature>
<feature type="transmembrane region" description="Helical" evidence="8">
    <location>
        <begin position="138"/>
        <end position="162"/>
    </location>
</feature>
<evidence type="ECO:0000256" key="3">
    <source>
        <dbReference type="ARBA" id="ARBA00007520"/>
    </source>
</evidence>
<feature type="transmembrane region" description="Helical" evidence="8">
    <location>
        <begin position="49"/>
        <end position="68"/>
    </location>
</feature>
<comment type="subcellular location">
    <subcellularLocation>
        <location evidence="2">Membrane</location>
        <topology evidence="2">Multi-pass membrane protein</topology>
    </subcellularLocation>
</comment>
<feature type="transmembrane region" description="Helical" evidence="8">
    <location>
        <begin position="80"/>
        <end position="98"/>
    </location>
</feature>
<comment type="function">
    <text evidence="1">Resistance to tetracycline by an active tetracycline efflux. This is an energy-dependent process that decreases the accumulation of the antibiotic in whole cells. This protein functions as a metal-tetracycline/H(+) antiporter.</text>
</comment>
<reference evidence="10 11" key="1">
    <citation type="submission" date="2016-11" db="EMBL/GenBank/DDBJ databases">
        <authorList>
            <person name="Jaros S."/>
            <person name="Januszkiewicz K."/>
            <person name="Wedrychowicz H."/>
        </authorList>
    </citation>
    <scope>NUCLEOTIDE SEQUENCE [LARGE SCALE GENOMIC DNA]</scope>
    <source>
        <strain evidence="10 11">DSM 25479</strain>
    </source>
</reference>
<dbReference type="InterPro" id="IPR020846">
    <property type="entry name" value="MFS_dom"/>
</dbReference>
<evidence type="ECO:0000256" key="5">
    <source>
        <dbReference type="ARBA" id="ARBA00022692"/>
    </source>
</evidence>
<feature type="transmembrane region" description="Helical" evidence="8">
    <location>
        <begin position="218"/>
        <end position="234"/>
    </location>
</feature>
<dbReference type="PROSITE" id="PS50850">
    <property type="entry name" value="MFS"/>
    <property type="match status" value="1"/>
</dbReference>
<feature type="transmembrane region" description="Helical" evidence="8">
    <location>
        <begin position="373"/>
        <end position="398"/>
    </location>
</feature>
<keyword evidence="6 8" id="KW-1133">Transmembrane helix</keyword>
<proteinExistence type="inferred from homology"/>
<name>A0A1M6C3K8_9FLAO</name>
<dbReference type="Gene3D" id="1.20.1250.20">
    <property type="entry name" value="MFS general substrate transporter like domains"/>
    <property type="match status" value="1"/>
</dbReference>
<dbReference type="PANTHER" id="PTHR23504">
    <property type="entry name" value="MAJOR FACILITATOR SUPERFAMILY DOMAIN-CONTAINING PROTEIN 10"/>
    <property type="match status" value="1"/>
</dbReference>
<evidence type="ECO:0000259" key="9">
    <source>
        <dbReference type="PROSITE" id="PS50850"/>
    </source>
</evidence>
<evidence type="ECO:0000256" key="8">
    <source>
        <dbReference type="SAM" id="Phobius"/>
    </source>
</evidence>
<dbReference type="InterPro" id="IPR005829">
    <property type="entry name" value="Sugar_transporter_CS"/>
</dbReference>
<keyword evidence="11" id="KW-1185">Reference proteome</keyword>
<comment type="similarity">
    <text evidence="3">Belongs to the major facilitator superfamily. TCR/Tet family.</text>
</comment>
<dbReference type="STRING" id="1118202.SAMN05443429_102207"/>
<feature type="domain" description="Major facilitator superfamily (MFS) profile" evidence="9">
    <location>
        <begin position="9"/>
        <end position="404"/>
    </location>
</feature>
<feature type="transmembrane region" description="Helical" evidence="8">
    <location>
        <begin position="254"/>
        <end position="273"/>
    </location>
</feature>
<feature type="transmembrane region" description="Helical" evidence="8">
    <location>
        <begin position="104"/>
        <end position="126"/>
    </location>
</feature>
<dbReference type="InterPro" id="IPR001958">
    <property type="entry name" value="Tet-R_TetA/multi-R_MdtG-like"/>
</dbReference>
<dbReference type="PANTHER" id="PTHR23504:SF15">
    <property type="entry name" value="MAJOR FACILITATOR SUPERFAMILY (MFS) PROFILE DOMAIN-CONTAINING PROTEIN"/>
    <property type="match status" value="1"/>
</dbReference>
<dbReference type="Proteomes" id="UP000184335">
    <property type="component" value="Unassembled WGS sequence"/>
</dbReference>
<evidence type="ECO:0000256" key="4">
    <source>
        <dbReference type="ARBA" id="ARBA00022448"/>
    </source>
</evidence>
<sequence length="408" mass="44198">MKKERKAGALTFIFITLLLDIIGFGIIIPVMPQLISELINGDVVDAAKYGGWLSMSYAVMQFLFASLLGGLSDRYGRRPVLLFSMLGFAGNLLIQGFAPNITWLFLGRMLSGATGASITTASAYIADVSTDEDRAKNFGLIGAAFGIGFVIGPLLGGVLGGFGTRVPFFVAAVLCILNVIYGFYALPESLKPENRRPFDWKRANPVGSLLQLRQYPKIHGLVAAMVLVNIGLHATQTNWTFFTMYKFGWDERMIGISLGVVGLIAAFVQGFLIRFIEPKIGAERSIVYGLILSSLAMLLYAFAGKEWMFFAIMLIGGLGGIAGPALQSVVTSQVPRDAQGELQGALTSLSSLTAVVGPPLMTNTFYYFTHDRAPFIFPGAAFFLGFILIFISAILAYLNFRKDGRATP</sequence>
<evidence type="ECO:0000256" key="7">
    <source>
        <dbReference type="ARBA" id="ARBA00023136"/>
    </source>
</evidence>
<keyword evidence="5 8" id="KW-0812">Transmembrane</keyword>
<dbReference type="EMBL" id="FQYI01000002">
    <property type="protein sequence ID" value="SHI55354.1"/>
    <property type="molecule type" value="Genomic_DNA"/>
</dbReference>
<evidence type="ECO:0000256" key="6">
    <source>
        <dbReference type="ARBA" id="ARBA00022989"/>
    </source>
</evidence>
<feature type="transmembrane region" description="Helical" evidence="8">
    <location>
        <begin position="309"/>
        <end position="330"/>
    </location>
</feature>
<feature type="transmembrane region" description="Helical" evidence="8">
    <location>
        <begin position="342"/>
        <end position="361"/>
    </location>
</feature>
<keyword evidence="4" id="KW-0813">Transport</keyword>
<organism evidence="10 11">
    <name type="scientific">Cruoricaptor ignavus</name>
    <dbReference type="NCBI Taxonomy" id="1118202"/>
    <lineage>
        <taxon>Bacteria</taxon>
        <taxon>Pseudomonadati</taxon>
        <taxon>Bacteroidota</taxon>
        <taxon>Flavobacteriia</taxon>
        <taxon>Flavobacteriales</taxon>
        <taxon>Weeksellaceae</taxon>
        <taxon>Cruoricaptor</taxon>
    </lineage>
</organism>
<dbReference type="GO" id="GO:0016020">
    <property type="term" value="C:membrane"/>
    <property type="evidence" value="ECO:0007669"/>
    <property type="project" value="UniProtKB-SubCell"/>
</dbReference>
<feature type="transmembrane region" description="Helical" evidence="8">
    <location>
        <begin position="168"/>
        <end position="186"/>
    </location>
</feature>
<protein>
    <submittedName>
        <fullName evidence="10">MFS transporter, DHA1 family, tetracycline resistance protein</fullName>
    </submittedName>
</protein>
<evidence type="ECO:0000313" key="10">
    <source>
        <dbReference type="EMBL" id="SHI55354.1"/>
    </source>
</evidence>
<dbReference type="AlphaFoldDB" id="A0A1M6C3K8"/>
<dbReference type="SUPFAM" id="SSF103473">
    <property type="entry name" value="MFS general substrate transporter"/>
    <property type="match status" value="1"/>
</dbReference>
<keyword evidence="7 8" id="KW-0472">Membrane</keyword>
<dbReference type="GO" id="GO:0022857">
    <property type="term" value="F:transmembrane transporter activity"/>
    <property type="evidence" value="ECO:0007669"/>
    <property type="project" value="InterPro"/>
</dbReference>
<dbReference type="Pfam" id="PF07690">
    <property type="entry name" value="MFS_1"/>
    <property type="match status" value="1"/>
</dbReference>
<feature type="transmembrane region" description="Helical" evidence="8">
    <location>
        <begin position="7"/>
        <end position="29"/>
    </location>
</feature>
<accession>A0A1M6C3K8</accession>
<dbReference type="RefSeq" id="WP_073178361.1">
    <property type="nucleotide sequence ID" value="NZ_FQYI01000002.1"/>
</dbReference>
<dbReference type="InterPro" id="IPR036259">
    <property type="entry name" value="MFS_trans_sf"/>
</dbReference>
<evidence type="ECO:0000256" key="1">
    <source>
        <dbReference type="ARBA" id="ARBA00003279"/>
    </source>
</evidence>
<dbReference type="CDD" id="cd17388">
    <property type="entry name" value="MFS_TetA"/>
    <property type="match status" value="1"/>
</dbReference>
<dbReference type="OrthoDB" id="9793283at2"/>
<dbReference type="InterPro" id="IPR011701">
    <property type="entry name" value="MFS"/>
</dbReference>
<dbReference type="PRINTS" id="PR01035">
    <property type="entry name" value="TCRTETA"/>
</dbReference>
<evidence type="ECO:0000313" key="11">
    <source>
        <dbReference type="Proteomes" id="UP000184335"/>
    </source>
</evidence>
<evidence type="ECO:0000256" key="2">
    <source>
        <dbReference type="ARBA" id="ARBA00004141"/>
    </source>
</evidence>
<gene>
    <name evidence="10" type="ORF">SAMN05443429_102207</name>
</gene>
<dbReference type="PROSITE" id="PS00216">
    <property type="entry name" value="SUGAR_TRANSPORT_1"/>
    <property type="match status" value="1"/>
</dbReference>